<evidence type="ECO:0000313" key="2">
    <source>
        <dbReference type="WBParaSite" id="jg211"/>
    </source>
</evidence>
<evidence type="ECO:0000313" key="1">
    <source>
        <dbReference type="Proteomes" id="UP000887574"/>
    </source>
</evidence>
<dbReference type="WBParaSite" id="jg211">
    <property type="protein sequence ID" value="jg211"/>
    <property type="gene ID" value="jg211"/>
</dbReference>
<dbReference type="AlphaFoldDB" id="A0A915DN16"/>
<reference evidence="2" key="1">
    <citation type="submission" date="2022-11" db="UniProtKB">
        <authorList>
            <consortium name="WormBaseParasite"/>
        </authorList>
    </citation>
    <scope>IDENTIFICATION</scope>
</reference>
<name>A0A915DN16_9BILA</name>
<sequence length="184" mass="20461">MPKSNKSQAALLKEWASKFPDGIYTVDQKLLYCQAFKIAQTIFNSSEVVQKLAYIQSNFSFIPTAIKKLETQGLSLNQSYETLDAVKTIVEAAPGEICQRVKEKFNSVMQNNSALNRLLAISKVQRGAIADLNMPPNQIASVKNATMQFGSLCPCSLSLAVYLLDFFVLSPQPLLYKYINYTSS</sequence>
<accession>A0A915DN16</accession>
<protein>
    <submittedName>
        <fullName evidence="2">Uncharacterized protein</fullName>
    </submittedName>
</protein>
<organism evidence="1 2">
    <name type="scientific">Ditylenchus dipsaci</name>
    <dbReference type="NCBI Taxonomy" id="166011"/>
    <lineage>
        <taxon>Eukaryota</taxon>
        <taxon>Metazoa</taxon>
        <taxon>Ecdysozoa</taxon>
        <taxon>Nematoda</taxon>
        <taxon>Chromadorea</taxon>
        <taxon>Rhabditida</taxon>
        <taxon>Tylenchina</taxon>
        <taxon>Tylenchomorpha</taxon>
        <taxon>Sphaerularioidea</taxon>
        <taxon>Anguinidae</taxon>
        <taxon>Anguininae</taxon>
        <taxon>Ditylenchus</taxon>
    </lineage>
</organism>
<proteinExistence type="predicted"/>
<dbReference type="Proteomes" id="UP000887574">
    <property type="component" value="Unplaced"/>
</dbReference>
<keyword evidence="1" id="KW-1185">Reference proteome</keyword>